<feature type="signal peptide" evidence="2">
    <location>
        <begin position="1"/>
        <end position="23"/>
    </location>
</feature>
<protein>
    <recommendedName>
        <fullName evidence="7">Secreted protein</fullName>
    </recommendedName>
</protein>
<keyword evidence="2" id="KW-0732">Signal</keyword>
<evidence type="ECO:0000313" key="6">
    <source>
        <dbReference type="Proteomes" id="UP000325313"/>
    </source>
</evidence>
<comment type="caution">
    <text evidence="4">The sequence shown here is derived from an EMBL/GenBank/DDBJ whole genome shotgun (WGS) entry which is preliminary data.</text>
</comment>
<evidence type="ECO:0008006" key="7">
    <source>
        <dbReference type="Google" id="ProtNLM"/>
    </source>
</evidence>
<dbReference type="Proteomes" id="UP000325313">
    <property type="component" value="Unassembled WGS sequence"/>
</dbReference>
<feature type="region of interest" description="Disordered" evidence="1">
    <location>
        <begin position="40"/>
        <end position="117"/>
    </location>
</feature>
<reference evidence="5 6" key="1">
    <citation type="submission" date="2019-05" db="EMBL/GenBank/DDBJ databases">
        <title>Emergence of the Ug99 lineage of the wheat stem rust pathogen through somatic hybridization.</title>
        <authorList>
            <person name="Li F."/>
            <person name="Upadhyaya N.M."/>
            <person name="Sperschneider J."/>
            <person name="Matny O."/>
            <person name="Nguyen-Phuc H."/>
            <person name="Mago R."/>
            <person name="Raley C."/>
            <person name="Miller M.E."/>
            <person name="Silverstein K.A.T."/>
            <person name="Henningsen E."/>
            <person name="Hirsch C.D."/>
            <person name="Visser B."/>
            <person name="Pretorius Z.A."/>
            <person name="Steffenson B.J."/>
            <person name="Schwessinger B."/>
            <person name="Dodds P.N."/>
            <person name="Figueroa M."/>
        </authorList>
    </citation>
    <scope>NUCLEOTIDE SEQUENCE [LARGE SCALE GENOMIC DNA]</scope>
    <source>
        <strain evidence="4">21-0</strain>
        <strain evidence="3 6">Ug99</strain>
    </source>
</reference>
<proteinExistence type="predicted"/>
<dbReference type="Proteomes" id="UP000324748">
    <property type="component" value="Unassembled WGS sequence"/>
</dbReference>
<evidence type="ECO:0000313" key="5">
    <source>
        <dbReference type="Proteomes" id="UP000324748"/>
    </source>
</evidence>
<accession>A0A5B0LP32</accession>
<organism evidence="4 5">
    <name type="scientific">Puccinia graminis f. sp. tritici</name>
    <dbReference type="NCBI Taxonomy" id="56615"/>
    <lineage>
        <taxon>Eukaryota</taxon>
        <taxon>Fungi</taxon>
        <taxon>Dikarya</taxon>
        <taxon>Basidiomycota</taxon>
        <taxon>Pucciniomycotina</taxon>
        <taxon>Pucciniomycetes</taxon>
        <taxon>Pucciniales</taxon>
        <taxon>Pucciniaceae</taxon>
        <taxon>Puccinia</taxon>
    </lineage>
</organism>
<evidence type="ECO:0000313" key="4">
    <source>
        <dbReference type="EMBL" id="KAA1065683.1"/>
    </source>
</evidence>
<dbReference type="EMBL" id="VDEP01000518">
    <property type="protein sequence ID" value="KAA1063920.1"/>
    <property type="molecule type" value="Genomic_DNA"/>
</dbReference>
<sequence>MQARKTMLSFILVVSALAGLASAAPSSAMAADGEGNNYSHAVLRAKRNESPASDGEKKTPNAIHQLACEDAAKAGTPTPGDAPKTPNAVHQLACDGSKPVADPNATAGAVDPTKPTN</sequence>
<feature type="chain" id="PRO_5036137008" description="Secreted protein" evidence="2">
    <location>
        <begin position="24"/>
        <end position="117"/>
    </location>
</feature>
<dbReference type="EMBL" id="VSWC01000196">
    <property type="protein sequence ID" value="KAA1065683.1"/>
    <property type="molecule type" value="Genomic_DNA"/>
</dbReference>
<evidence type="ECO:0000313" key="3">
    <source>
        <dbReference type="EMBL" id="KAA1063920.1"/>
    </source>
</evidence>
<evidence type="ECO:0000256" key="2">
    <source>
        <dbReference type="SAM" id="SignalP"/>
    </source>
</evidence>
<dbReference type="OrthoDB" id="10301495at2759"/>
<keyword evidence="5" id="KW-1185">Reference proteome</keyword>
<gene>
    <name evidence="4" type="ORF">PGT21_007578</name>
    <name evidence="3" type="ORF">PGTUg99_004116</name>
</gene>
<feature type="compositionally biased region" description="Basic and acidic residues" evidence="1">
    <location>
        <begin position="46"/>
        <end position="59"/>
    </location>
</feature>
<dbReference type="AlphaFoldDB" id="A0A5B0LP32"/>
<name>A0A5B0LP32_PUCGR</name>
<evidence type="ECO:0000256" key="1">
    <source>
        <dbReference type="SAM" id="MobiDB-lite"/>
    </source>
</evidence>